<sequence>MKALMSIGALVGVVGLLLLAGMIFDVIPSNTIRLVEGYMPMQMLFEVGCYVLGFTGLSYMLNAMGMGIPRFWQGIGFWIFFLLYIKYRVYPPIPFSVRAMYGTVGLVAVLMWVSANEEDWKKFKQPILNVLDAQTGFNKVLRYVYLVALPILTWGFSYNVMMPKSEEPIELRTVHPAPPASTKVHGKTYVLQTSLNPYRVNPEGKYDQEYSNSLIVEQGMGRLMKPNANPWDEKAEGYLKYVREGGEIFFQNCHFCHGDNLNGRGLHAFAFNPIPANFTDPGTIAQLQETFIFWRVAKGGMGLPNEGFPWASVMPPWEQHLTVDEMWKVILFEYWHTGYYPRTWD</sequence>
<feature type="transmembrane region" description="Helical" evidence="4">
    <location>
        <begin position="6"/>
        <end position="27"/>
    </location>
</feature>
<dbReference type="KEGG" id="nio:NITINOP_3336"/>
<dbReference type="Proteomes" id="UP000066284">
    <property type="component" value="Chromosome 1"/>
</dbReference>
<dbReference type="Gene3D" id="1.10.760.10">
    <property type="entry name" value="Cytochrome c-like domain"/>
    <property type="match status" value="1"/>
</dbReference>
<dbReference type="Pfam" id="PF13442">
    <property type="entry name" value="Cytochrome_CBB3"/>
    <property type="match status" value="1"/>
</dbReference>
<evidence type="ECO:0000256" key="1">
    <source>
        <dbReference type="ARBA" id="ARBA00022617"/>
    </source>
</evidence>
<reference evidence="7" key="1">
    <citation type="submission" date="2015-09" db="EMBL/GenBank/DDBJ databases">
        <authorList>
            <person name="Daims H."/>
        </authorList>
    </citation>
    <scope>NUCLEOTIDE SEQUENCE [LARGE SCALE GENOMIC DNA]</scope>
</reference>
<feature type="transmembrane region" description="Helical" evidence="4">
    <location>
        <begin position="99"/>
        <end position="115"/>
    </location>
</feature>
<proteinExistence type="predicted"/>
<organism evidence="6 7">
    <name type="scientific">Candidatus Nitrospira inopinata</name>
    <dbReference type="NCBI Taxonomy" id="1715989"/>
    <lineage>
        <taxon>Bacteria</taxon>
        <taxon>Pseudomonadati</taxon>
        <taxon>Nitrospirota</taxon>
        <taxon>Nitrospiria</taxon>
        <taxon>Nitrospirales</taxon>
        <taxon>Nitrospiraceae</taxon>
        <taxon>Nitrospira</taxon>
    </lineage>
</organism>
<evidence type="ECO:0000256" key="3">
    <source>
        <dbReference type="ARBA" id="ARBA00023004"/>
    </source>
</evidence>
<keyword evidence="3" id="KW-0408">Iron</keyword>
<feature type="domain" description="Cytochrome c" evidence="5">
    <location>
        <begin position="242"/>
        <end position="332"/>
    </location>
</feature>
<keyword evidence="2" id="KW-0479">Metal-binding</keyword>
<evidence type="ECO:0000256" key="4">
    <source>
        <dbReference type="SAM" id="Phobius"/>
    </source>
</evidence>
<dbReference type="InterPro" id="IPR009056">
    <property type="entry name" value="Cyt_c-like_dom"/>
</dbReference>
<dbReference type="InterPro" id="IPR036909">
    <property type="entry name" value="Cyt_c-like_dom_sf"/>
</dbReference>
<keyword evidence="1" id="KW-0349">Heme</keyword>
<gene>
    <name evidence="6" type="ORF">NITINOP_3336</name>
</gene>
<keyword evidence="4" id="KW-1133">Transmembrane helix</keyword>
<evidence type="ECO:0000313" key="7">
    <source>
        <dbReference type="Proteomes" id="UP000066284"/>
    </source>
</evidence>
<protein>
    <recommendedName>
        <fullName evidence="5">Cytochrome c domain-containing protein</fullName>
    </recommendedName>
</protein>
<dbReference type="GO" id="GO:0009055">
    <property type="term" value="F:electron transfer activity"/>
    <property type="evidence" value="ECO:0007669"/>
    <property type="project" value="InterPro"/>
</dbReference>
<evidence type="ECO:0000256" key="2">
    <source>
        <dbReference type="ARBA" id="ARBA00022723"/>
    </source>
</evidence>
<dbReference type="AlphaFoldDB" id="A0A0S4L0Y0"/>
<dbReference type="GO" id="GO:0046872">
    <property type="term" value="F:metal ion binding"/>
    <property type="evidence" value="ECO:0007669"/>
    <property type="project" value="UniProtKB-KW"/>
</dbReference>
<keyword evidence="4" id="KW-0472">Membrane</keyword>
<keyword evidence="7" id="KW-1185">Reference proteome</keyword>
<evidence type="ECO:0000259" key="5">
    <source>
        <dbReference type="Pfam" id="PF13442"/>
    </source>
</evidence>
<feature type="transmembrane region" description="Helical" evidence="4">
    <location>
        <begin position="71"/>
        <end position="87"/>
    </location>
</feature>
<dbReference type="SUPFAM" id="SSF46626">
    <property type="entry name" value="Cytochrome c"/>
    <property type="match status" value="1"/>
</dbReference>
<dbReference type="GO" id="GO:0020037">
    <property type="term" value="F:heme binding"/>
    <property type="evidence" value="ECO:0007669"/>
    <property type="project" value="InterPro"/>
</dbReference>
<dbReference type="EMBL" id="LN885086">
    <property type="protein sequence ID" value="CUQ68308.1"/>
    <property type="molecule type" value="Genomic_DNA"/>
</dbReference>
<dbReference type="RefSeq" id="WP_062487515.1">
    <property type="nucleotide sequence ID" value="NZ_LN885086.1"/>
</dbReference>
<dbReference type="OrthoDB" id="9811281at2"/>
<keyword evidence="4" id="KW-0812">Transmembrane</keyword>
<name>A0A0S4L0Y0_9BACT</name>
<accession>A0A0S4L0Y0</accession>
<feature type="transmembrane region" description="Helical" evidence="4">
    <location>
        <begin position="47"/>
        <end position="65"/>
    </location>
</feature>
<dbReference type="STRING" id="1715989.NITINOP_3336"/>
<evidence type="ECO:0000313" key="6">
    <source>
        <dbReference type="EMBL" id="CUQ68308.1"/>
    </source>
</evidence>
<feature type="transmembrane region" description="Helical" evidence="4">
    <location>
        <begin position="143"/>
        <end position="162"/>
    </location>
</feature>